<comment type="catalytic activity">
    <reaction evidence="10">
        <text>ATP + H2O = ADP + phosphate + H(+)</text>
        <dbReference type="Rhea" id="RHEA:13065"/>
        <dbReference type="ChEBI" id="CHEBI:15377"/>
        <dbReference type="ChEBI" id="CHEBI:15378"/>
        <dbReference type="ChEBI" id="CHEBI:30616"/>
        <dbReference type="ChEBI" id="CHEBI:43474"/>
        <dbReference type="ChEBI" id="CHEBI:456216"/>
    </reaction>
</comment>
<dbReference type="PRINTS" id="PR00119">
    <property type="entry name" value="CATATPASE"/>
</dbReference>
<comment type="similarity">
    <text evidence="2">Belongs to the cation transport ATPase (P-type) (TC 3.A.3) family. Type IIA subfamily.</text>
</comment>
<dbReference type="RefSeq" id="WP_072920849.1">
    <property type="nucleotide sequence ID" value="NZ_FRDM01000044.1"/>
</dbReference>
<dbReference type="Proteomes" id="UP000184428">
    <property type="component" value="Unassembled WGS sequence"/>
</dbReference>
<feature type="transmembrane region" description="Helical" evidence="12">
    <location>
        <begin position="758"/>
        <end position="779"/>
    </location>
</feature>
<evidence type="ECO:0000256" key="4">
    <source>
        <dbReference type="ARBA" id="ARBA00022692"/>
    </source>
</evidence>
<dbReference type="InterPro" id="IPR001757">
    <property type="entry name" value="P_typ_ATPase"/>
</dbReference>
<dbReference type="AlphaFoldDB" id="A0A1M7UZJ7"/>
<evidence type="ECO:0000256" key="1">
    <source>
        <dbReference type="ARBA" id="ARBA00004651"/>
    </source>
</evidence>
<dbReference type="InterPro" id="IPR059000">
    <property type="entry name" value="ATPase_P-type_domA"/>
</dbReference>
<dbReference type="InterPro" id="IPR023299">
    <property type="entry name" value="ATPase_P-typ_cyto_dom_N"/>
</dbReference>
<evidence type="ECO:0000256" key="11">
    <source>
        <dbReference type="SAM" id="MobiDB-lite"/>
    </source>
</evidence>
<dbReference type="InterPro" id="IPR006068">
    <property type="entry name" value="ATPase_P-typ_cation-transptr_C"/>
</dbReference>
<evidence type="ECO:0000256" key="10">
    <source>
        <dbReference type="ARBA" id="ARBA00049360"/>
    </source>
</evidence>
<keyword evidence="3" id="KW-1003">Cell membrane</keyword>
<dbReference type="Pfam" id="PF00689">
    <property type="entry name" value="Cation_ATPase_C"/>
    <property type="match status" value="1"/>
</dbReference>
<accession>A0A1M7UZJ7</accession>
<keyword evidence="5" id="KW-0547">Nucleotide-binding</keyword>
<dbReference type="InterPro" id="IPR023298">
    <property type="entry name" value="ATPase_P-typ_TM_dom_sf"/>
</dbReference>
<dbReference type="Pfam" id="PF13246">
    <property type="entry name" value="Cation_ATPase"/>
    <property type="match status" value="1"/>
</dbReference>
<feature type="region of interest" description="Disordered" evidence="11">
    <location>
        <begin position="1"/>
        <end position="35"/>
    </location>
</feature>
<dbReference type="SUPFAM" id="SSF56784">
    <property type="entry name" value="HAD-like"/>
    <property type="match status" value="1"/>
</dbReference>
<dbReference type="Gene3D" id="3.40.50.1000">
    <property type="entry name" value="HAD superfamily/HAD-like"/>
    <property type="match status" value="1"/>
</dbReference>
<dbReference type="InterPro" id="IPR044492">
    <property type="entry name" value="P_typ_ATPase_HD_dom"/>
</dbReference>
<keyword evidence="9 12" id="KW-0472">Membrane</keyword>
<keyword evidence="8 12" id="KW-1133">Transmembrane helix</keyword>
<protein>
    <submittedName>
        <fullName evidence="14">ATPase, P-type (Transporting), HAD superfamily, subfamily IC</fullName>
    </submittedName>
</protein>
<dbReference type="Gene3D" id="2.70.150.10">
    <property type="entry name" value="Calcium-transporting ATPase, cytoplasmic transduction domain A"/>
    <property type="match status" value="1"/>
</dbReference>
<dbReference type="InterPro" id="IPR018303">
    <property type="entry name" value="ATPase_P-typ_P_site"/>
</dbReference>
<feature type="transmembrane region" description="Helical" evidence="12">
    <location>
        <begin position="831"/>
        <end position="851"/>
    </location>
</feature>
<dbReference type="NCBIfam" id="TIGR01494">
    <property type="entry name" value="ATPase_P-type"/>
    <property type="match status" value="3"/>
</dbReference>
<dbReference type="GO" id="GO:0005886">
    <property type="term" value="C:plasma membrane"/>
    <property type="evidence" value="ECO:0007669"/>
    <property type="project" value="UniProtKB-SubCell"/>
</dbReference>
<feature type="transmembrane region" description="Helical" evidence="12">
    <location>
        <begin position="222"/>
        <end position="246"/>
    </location>
</feature>
<evidence type="ECO:0000256" key="12">
    <source>
        <dbReference type="SAM" id="Phobius"/>
    </source>
</evidence>
<feature type="transmembrane region" description="Helical" evidence="12">
    <location>
        <begin position="725"/>
        <end position="752"/>
    </location>
</feature>
<evidence type="ECO:0000256" key="6">
    <source>
        <dbReference type="ARBA" id="ARBA00022840"/>
    </source>
</evidence>
<dbReference type="Gene3D" id="1.20.1110.10">
    <property type="entry name" value="Calcium-transporting ATPase, transmembrane domain"/>
    <property type="match status" value="1"/>
</dbReference>
<dbReference type="InterPro" id="IPR023214">
    <property type="entry name" value="HAD_sf"/>
</dbReference>
<evidence type="ECO:0000313" key="14">
    <source>
        <dbReference type="EMBL" id="SHN88350.1"/>
    </source>
</evidence>
<feature type="transmembrane region" description="Helical" evidence="12">
    <location>
        <begin position="43"/>
        <end position="67"/>
    </location>
</feature>
<keyword evidence="6" id="KW-0067">ATP-binding</keyword>
<dbReference type="PANTHER" id="PTHR43294">
    <property type="entry name" value="SODIUM/POTASSIUM-TRANSPORTING ATPASE SUBUNIT ALPHA"/>
    <property type="match status" value="1"/>
</dbReference>
<dbReference type="Gene3D" id="3.40.1110.10">
    <property type="entry name" value="Calcium-transporting ATPase, cytoplasmic domain N"/>
    <property type="match status" value="1"/>
</dbReference>
<dbReference type="PANTHER" id="PTHR43294:SF21">
    <property type="entry name" value="CATION TRANSPORTING ATPASE"/>
    <property type="match status" value="1"/>
</dbReference>
<gene>
    <name evidence="14" type="ORF">SAMN05660350_04471</name>
</gene>
<dbReference type="SUPFAM" id="SSF81660">
    <property type="entry name" value="Metal cation-transporting ATPase, ATP-binding domain N"/>
    <property type="match status" value="1"/>
</dbReference>
<feature type="domain" description="Cation-transporting P-type ATPase N-terminal" evidence="13">
    <location>
        <begin position="3"/>
        <end position="70"/>
    </location>
</feature>
<evidence type="ECO:0000256" key="9">
    <source>
        <dbReference type="ARBA" id="ARBA00023136"/>
    </source>
</evidence>
<dbReference type="PRINTS" id="PR00121">
    <property type="entry name" value="NAKATPASE"/>
</dbReference>
<dbReference type="SFLD" id="SFLDS00003">
    <property type="entry name" value="Haloacid_Dehalogenase"/>
    <property type="match status" value="1"/>
</dbReference>
<name>A0A1M7UZJ7_9ACTN</name>
<feature type="transmembrane region" description="Helical" evidence="12">
    <location>
        <begin position="73"/>
        <end position="90"/>
    </location>
</feature>
<evidence type="ECO:0000256" key="3">
    <source>
        <dbReference type="ARBA" id="ARBA00022475"/>
    </source>
</evidence>
<dbReference type="Pfam" id="PF00122">
    <property type="entry name" value="E1-E2_ATPase"/>
    <property type="match status" value="1"/>
</dbReference>
<dbReference type="GO" id="GO:0005524">
    <property type="term" value="F:ATP binding"/>
    <property type="evidence" value="ECO:0007669"/>
    <property type="project" value="UniProtKB-KW"/>
</dbReference>
<keyword evidence="7" id="KW-1278">Translocase</keyword>
<dbReference type="SMART" id="SM00831">
    <property type="entry name" value="Cation_ATPase_N"/>
    <property type="match status" value="1"/>
</dbReference>
<dbReference type="SUPFAM" id="SSF81653">
    <property type="entry name" value="Calcium ATPase, transduction domain A"/>
    <property type="match status" value="1"/>
</dbReference>
<dbReference type="Pfam" id="PF00690">
    <property type="entry name" value="Cation_ATPase_N"/>
    <property type="match status" value="1"/>
</dbReference>
<dbReference type="InterPro" id="IPR008250">
    <property type="entry name" value="ATPase_P-typ_transduc_dom_A_sf"/>
</dbReference>
<feature type="transmembrane region" description="Helical" evidence="12">
    <location>
        <begin position="252"/>
        <end position="276"/>
    </location>
</feature>
<dbReference type="OrthoDB" id="9814270at2"/>
<dbReference type="InterPro" id="IPR004014">
    <property type="entry name" value="ATPase_P-typ_cation-transptr_N"/>
</dbReference>
<dbReference type="InterPro" id="IPR036412">
    <property type="entry name" value="HAD-like_sf"/>
</dbReference>
<evidence type="ECO:0000256" key="8">
    <source>
        <dbReference type="ARBA" id="ARBA00022989"/>
    </source>
</evidence>
<sequence>MTTEPTGTVAPAAPGRGLTAAEAVRRRPPGGNRLPVESAPSPVRLLVAQLVHFFALLLWGAAVLALVGGLPQLAVAIAVVVVLNGVFAFVQEYRADRAAEALRDLVPHRVTVLRDGARQEVDAVDVVTGDVLALAAGDRLAADLRLTEVHGLRVDESSLTGESEPVAKDTGDAASAGCFVVEGEGWATVEAIGSDTRLASIATMTRSTARAKTPLARELHRVVRVVTVIAVGLGITCFGTGVFLGLPITDGFLFAVGVTVALVPEGLLPTVTLSLARGAQLLARRHALVRRLESVETLGSTTFICTDKTGTLTQNRMAVVAVWTPEGPVAVSGEGYTPTAELDGTPEARAAARDLARTAVLCSTGRIRRTETGWTAVGDPMEAALDALAHRSGATRLDAADGAGTRRFPFDPRRRRMSVLVDGVLHVKGAPDSVLARCTDAPPEAAEEAAALAREGLRVLAVARRQVPGPASGADDAERGLTLLGVVGLEDPPREGVADALADCRRAGVRVAMVTGDAAATARAIAEEIGLAYGGEHLVVEGGDLPHDPEELGALLDRDGVVVCRVAPEEKLRIAQALQGRGHVVAMTGDGVNDGPALRAADIGVAMGVGGTDVARQAADLVLLDDDFNTIVAAVRQGRTTFANIRRFLTYHLTDNVAELTPFVVFTVTGGGVPLALSVLQVLALDIVTDLLPALALGAEPGSSRVLDGPPPRRRLIDRSILRRVFGLLGPVEATVSMGAFLAVLVGGGWAYGEPVSAGLLATASGAAFTAVVLGQFANAFACRSTTKPPWRLRGRSNPLLLWAIGIELLVLVAVLVVPPVAALLGHRPPSLASLVLAVCAVPAVLGADALDKAVRHRRRN</sequence>
<proteinExistence type="inferred from homology"/>
<dbReference type="EMBL" id="FRDM01000044">
    <property type="protein sequence ID" value="SHN88350.1"/>
    <property type="molecule type" value="Genomic_DNA"/>
</dbReference>
<organism evidence="14 15">
    <name type="scientific">Geodermatophilus obscurus</name>
    <dbReference type="NCBI Taxonomy" id="1861"/>
    <lineage>
        <taxon>Bacteria</taxon>
        <taxon>Bacillati</taxon>
        <taxon>Actinomycetota</taxon>
        <taxon>Actinomycetes</taxon>
        <taxon>Geodermatophilales</taxon>
        <taxon>Geodermatophilaceae</taxon>
        <taxon>Geodermatophilus</taxon>
    </lineage>
</organism>
<evidence type="ECO:0000256" key="2">
    <source>
        <dbReference type="ARBA" id="ARBA00005675"/>
    </source>
</evidence>
<dbReference type="PROSITE" id="PS00154">
    <property type="entry name" value="ATPASE_E1_E2"/>
    <property type="match status" value="1"/>
</dbReference>
<feature type="transmembrane region" description="Helical" evidence="12">
    <location>
        <begin position="800"/>
        <end position="825"/>
    </location>
</feature>
<comment type="subcellular location">
    <subcellularLocation>
        <location evidence="1">Cell membrane</location>
        <topology evidence="1">Multi-pass membrane protein</topology>
    </subcellularLocation>
</comment>
<keyword evidence="4 12" id="KW-0812">Transmembrane</keyword>
<dbReference type="GO" id="GO:0016887">
    <property type="term" value="F:ATP hydrolysis activity"/>
    <property type="evidence" value="ECO:0007669"/>
    <property type="project" value="InterPro"/>
</dbReference>
<dbReference type="SFLD" id="SFLDG00002">
    <property type="entry name" value="C1.7:_P-type_atpase_like"/>
    <property type="match status" value="1"/>
</dbReference>
<dbReference type="SUPFAM" id="SSF81665">
    <property type="entry name" value="Calcium ATPase, transmembrane domain M"/>
    <property type="match status" value="1"/>
</dbReference>
<evidence type="ECO:0000313" key="15">
    <source>
        <dbReference type="Proteomes" id="UP000184428"/>
    </source>
</evidence>
<reference evidence="14 15" key="1">
    <citation type="submission" date="2016-12" db="EMBL/GenBank/DDBJ databases">
        <authorList>
            <person name="Song W.-J."/>
            <person name="Kurnit D.M."/>
        </authorList>
    </citation>
    <scope>NUCLEOTIDE SEQUENCE [LARGE SCALE GENOMIC DNA]</scope>
    <source>
        <strain evidence="14 15">DSM 43162</strain>
    </source>
</reference>
<evidence type="ECO:0000256" key="5">
    <source>
        <dbReference type="ARBA" id="ARBA00022741"/>
    </source>
</evidence>
<dbReference type="InterPro" id="IPR050510">
    <property type="entry name" value="Cation_transp_ATPase_P-type"/>
</dbReference>
<evidence type="ECO:0000259" key="13">
    <source>
        <dbReference type="SMART" id="SM00831"/>
    </source>
</evidence>
<evidence type="ECO:0000256" key="7">
    <source>
        <dbReference type="ARBA" id="ARBA00022967"/>
    </source>
</evidence>
<dbReference type="SFLD" id="SFLDF00027">
    <property type="entry name" value="p-type_atpase"/>
    <property type="match status" value="1"/>
</dbReference>